<dbReference type="RefSeq" id="WP_267992595.1">
    <property type="nucleotide sequence ID" value="NZ_JAPQFC010001426.1"/>
</dbReference>
<feature type="compositionally biased region" description="Basic and acidic residues" evidence="1">
    <location>
        <begin position="8"/>
        <end position="21"/>
    </location>
</feature>
<dbReference type="AlphaFoldDB" id="A0A9Q4HBM7"/>
<evidence type="ECO:0000313" key="2">
    <source>
        <dbReference type="EMBL" id="MCY6525151.1"/>
    </source>
</evidence>
<sequence>MQLMSEKLMAKEMTTESHKGESIGSEGNHIRMREKDAKENGILKQWTNEEYEKEKDEVKIHLELLMELLQENMKGQRHGWLMRKR</sequence>
<protein>
    <submittedName>
        <fullName evidence="2">Uncharacterized protein</fullName>
    </submittedName>
</protein>
<evidence type="ECO:0000313" key="3">
    <source>
        <dbReference type="Proteomes" id="UP001077788"/>
    </source>
</evidence>
<feature type="region of interest" description="Disordered" evidence="1">
    <location>
        <begin position="1"/>
        <end position="36"/>
    </location>
</feature>
<reference evidence="2" key="2">
    <citation type="submission" date="2022-12" db="EMBL/GenBank/DDBJ databases">
        <authorList>
            <person name="Kardos G."/>
            <person name="Sarkozi R."/>
            <person name="Laczko L."/>
            <person name="Marton S."/>
            <person name="Makrai L."/>
            <person name="Banyai K."/>
            <person name="Fodor L."/>
        </authorList>
    </citation>
    <scope>NUCLEOTIDE SEQUENCE</scope>
    <source>
        <strain evidence="2">84/14</strain>
    </source>
</reference>
<organism evidence="2 3">
    <name type="scientific">Actinobacillus pleuropneumoniae</name>
    <name type="common">Haemophilus pleuropneumoniae</name>
    <dbReference type="NCBI Taxonomy" id="715"/>
    <lineage>
        <taxon>Bacteria</taxon>
        <taxon>Pseudomonadati</taxon>
        <taxon>Pseudomonadota</taxon>
        <taxon>Gammaproteobacteria</taxon>
        <taxon>Pasteurellales</taxon>
        <taxon>Pasteurellaceae</taxon>
        <taxon>Actinobacillus</taxon>
    </lineage>
</organism>
<gene>
    <name evidence="2" type="ORF">OYG11_13215</name>
</gene>
<dbReference type="EMBL" id="JAPQFC010001426">
    <property type="protein sequence ID" value="MCY6525151.1"/>
    <property type="molecule type" value="Genomic_DNA"/>
</dbReference>
<evidence type="ECO:0000256" key="1">
    <source>
        <dbReference type="SAM" id="MobiDB-lite"/>
    </source>
</evidence>
<feature type="non-terminal residue" evidence="2">
    <location>
        <position position="85"/>
    </location>
</feature>
<comment type="caution">
    <text evidence="2">The sequence shown here is derived from an EMBL/GenBank/DDBJ whole genome shotgun (WGS) entry which is preliminary data.</text>
</comment>
<dbReference type="Proteomes" id="UP001077788">
    <property type="component" value="Unassembled WGS sequence"/>
</dbReference>
<proteinExistence type="predicted"/>
<name>A0A9Q4HBM7_ACTPL</name>
<reference evidence="2" key="1">
    <citation type="journal article" date="2021" name="Vet Sci">
        <title>O-Serogroups and Pathovirotypes of Escherichia coli Isolated from Post-Weaning Piglets Showing Diarrhoea and/or Oedema in South Korea.</title>
        <authorList>
            <person name="Byun J.W."/>
            <person name="Moon B.Y."/>
            <person name="Do K.H."/>
            <person name="Lee K."/>
            <person name="Lee H.Y."/>
            <person name="Kim W.I."/>
            <person name="So B."/>
            <person name="Lee W.K."/>
        </authorList>
    </citation>
    <scope>NUCLEOTIDE SEQUENCE</scope>
    <source>
        <strain evidence="2">84/14</strain>
    </source>
</reference>
<accession>A0A9Q4HBM7</accession>